<feature type="transmembrane region" description="Helical" evidence="1">
    <location>
        <begin position="62"/>
        <end position="84"/>
    </location>
</feature>
<protein>
    <submittedName>
        <fullName evidence="2">Membrane protein</fullName>
    </submittedName>
</protein>
<feature type="transmembrane region" description="Helical" evidence="1">
    <location>
        <begin position="263"/>
        <end position="285"/>
    </location>
</feature>
<name>A0A3F2ZY79_CLOB6</name>
<feature type="transmembrane region" description="Helical" evidence="1">
    <location>
        <begin position="501"/>
        <end position="518"/>
    </location>
</feature>
<feature type="transmembrane region" description="Helical" evidence="1">
    <location>
        <begin position="346"/>
        <end position="365"/>
    </location>
</feature>
<dbReference type="EMBL" id="CP001083">
    <property type="protein sequence ID" value="ACQ53735.1"/>
    <property type="molecule type" value="Genomic_DNA"/>
</dbReference>
<dbReference type="RefSeq" id="WP_003361547.1">
    <property type="nucleotide sequence ID" value="NC_012658.1"/>
</dbReference>
<keyword evidence="1" id="KW-0812">Transmembrane</keyword>
<reference evidence="3" key="2">
    <citation type="submission" date="2008-05" db="EMBL/GenBank/DDBJ databases">
        <title>Genome sequence of Clostridium botulinum Ba4 strain 657.</title>
        <authorList>
            <person name="Shrivastava S."/>
            <person name="Brown J.L."/>
            <person name="Bruce D."/>
            <person name="Detter C."/>
            <person name="Munk C."/>
            <person name="Smith L.A."/>
            <person name="Smith T.J."/>
            <person name="Sutton G."/>
            <person name="Brettin T.S."/>
        </authorList>
    </citation>
    <scope>NUCLEOTIDE SEQUENCE [LARGE SCALE GENOMIC DNA]</scope>
    <source>
        <strain evidence="3">657 / Type Ba4</strain>
    </source>
</reference>
<keyword evidence="1" id="KW-1133">Transmembrane helix</keyword>
<proteinExistence type="predicted"/>
<feature type="transmembrane region" description="Helical" evidence="1">
    <location>
        <begin position="163"/>
        <end position="189"/>
    </location>
</feature>
<gene>
    <name evidence="2" type="ordered locus">CLJ_B0824</name>
</gene>
<sequence length="565" mass="65403">MEDSKILKFVDKFKFIYEKLGVNYASMRTILKLKLLMDNRRVPTIYKDRENENKKNTFKKSLFLYGLMGVFLAVFIFIPSPMIVKMSINIGAIMFLIMTTMIADFSSVLLDIRDKNILNTKPLDPKTINAAKTTHILIYITSIAGAIAGPTLIGGLIKYKFKFFIIFFFQIILLSFFTIFITSILYYFILKIFDGEKLKDIINYFQIVLSIVLALGYQIIPRVFDFTGVSVNFKIKWWSYLVPPVWFAAPYSLIIEHNSGREYVLLSIMCVAIPIIIFGIYYKFIVPYFEENLQKLDSSISKKGSVEEAKGVRHKGYASIFCRDKIENVFFRFSRNMISTERKLKLKLYPTLTFAVIFPFIMLIGSFSKYESVSQAFNEFSKGNYYFSIYLSVLMLVVSIELLSQSEKYKGSWIYIVLPIDNPGKIQKGALKGFIFRYIFPVFLSVCIIFLIICGLRILPDIIVMFFSMMILIVTVQSLYRKELPFYKDFQSNGEGSITTVLVSGGLTGIFFGLHKLIRSLIKYSFNIYIYIGVLIIINMILWKKIFNISWKQAQQKDEKESSKI</sequence>
<feature type="transmembrane region" description="Helical" evidence="1">
    <location>
        <begin position="435"/>
        <end position="456"/>
    </location>
</feature>
<feature type="transmembrane region" description="Helical" evidence="1">
    <location>
        <begin position="524"/>
        <end position="543"/>
    </location>
</feature>
<accession>A0A3F2ZY79</accession>
<feature type="transmembrane region" description="Helical" evidence="1">
    <location>
        <begin position="90"/>
        <end position="112"/>
    </location>
</feature>
<organism evidence="2 3">
    <name type="scientific">Clostridium botulinum (strain 657 / Type Ba4)</name>
    <dbReference type="NCBI Taxonomy" id="515621"/>
    <lineage>
        <taxon>Bacteria</taxon>
        <taxon>Bacillati</taxon>
        <taxon>Bacillota</taxon>
        <taxon>Clostridia</taxon>
        <taxon>Eubacteriales</taxon>
        <taxon>Clostridiaceae</taxon>
        <taxon>Clostridium</taxon>
    </lineage>
</organism>
<keyword evidence="1" id="KW-0472">Membrane</keyword>
<reference evidence="2 3" key="1">
    <citation type="journal article" date="2007" name="PLoS ONE">
        <title>Analysis of the neurotoxin complex genes in Clostridium botulinum A1-A4 and B1 strains: BoNT/A3, /Ba4 and /B1 clusters are located within plasmids.</title>
        <authorList>
            <person name="Smith T.J."/>
            <person name="Hill K.K."/>
            <person name="Foley B.T."/>
            <person name="Detter J.C."/>
            <person name="Munk A.C."/>
            <person name="Bruce D.C."/>
            <person name="Doggett N.A."/>
            <person name="Smith L.A."/>
            <person name="Marks J.D."/>
            <person name="Xie G."/>
            <person name="Brettin T.S."/>
        </authorList>
    </citation>
    <scope>NUCLEOTIDE SEQUENCE [LARGE SCALE GENOMIC DNA]</scope>
    <source>
        <strain evidence="3">657 / Type Ba4</strain>
    </source>
</reference>
<feature type="transmembrane region" description="Helical" evidence="1">
    <location>
        <begin position="136"/>
        <end position="157"/>
    </location>
</feature>
<evidence type="ECO:0000313" key="2">
    <source>
        <dbReference type="EMBL" id="ACQ53735.1"/>
    </source>
</evidence>
<feature type="transmembrane region" description="Helical" evidence="1">
    <location>
        <begin position="385"/>
        <end position="403"/>
    </location>
</feature>
<dbReference type="AlphaFoldDB" id="A0A3F2ZY79"/>
<feature type="transmembrane region" description="Helical" evidence="1">
    <location>
        <begin position="462"/>
        <end position="480"/>
    </location>
</feature>
<evidence type="ECO:0000256" key="1">
    <source>
        <dbReference type="SAM" id="Phobius"/>
    </source>
</evidence>
<dbReference type="Proteomes" id="UP000002333">
    <property type="component" value="Chromosome"/>
</dbReference>
<evidence type="ECO:0000313" key="3">
    <source>
        <dbReference type="Proteomes" id="UP000002333"/>
    </source>
</evidence>
<feature type="transmembrane region" description="Helical" evidence="1">
    <location>
        <begin position="201"/>
        <end position="220"/>
    </location>
</feature>
<dbReference type="KEGG" id="cbi:CLJ_B0824"/>